<dbReference type="Gene3D" id="3.20.20.20">
    <property type="entry name" value="Dihydropteroate synthase-like"/>
    <property type="match status" value="1"/>
</dbReference>
<evidence type="ECO:0000256" key="10">
    <source>
        <dbReference type="ARBA" id="ARBA00022909"/>
    </source>
</evidence>
<keyword evidence="10 12" id="KW-0289">Folate biosynthesis</keyword>
<sequence>MILNFKTQSLDLATPRIMGILNVTPDSFSDGGEHNTVATAIDHAAKMIAEGADIIDIGGESTRPFATPLSTTQELERVIPVVEALHARFATPLSLDTSTPEVMRAGIAAGADMINDARALQRPGALAMAASLHVPVCLMHSQGEPQQMQVSPHYIHCPAEVTHFLLARAAQCEQAGIARDQLILDPGFGFGKRVQHNYELLASLEHLCTLGYPVLIGLSRKSMIGKVIDAPQVHDRIAASAAAAMLCVERGARIVRVHDVAVTKQMLQVLQAVQNAKKALEVACS</sequence>
<comment type="catalytic activity">
    <reaction evidence="1">
        <text>(7,8-dihydropterin-6-yl)methyl diphosphate + 4-aminobenzoate = 7,8-dihydropteroate + diphosphate</text>
        <dbReference type="Rhea" id="RHEA:19949"/>
        <dbReference type="ChEBI" id="CHEBI:17836"/>
        <dbReference type="ChEBI" id="CHEBI:17839"/>
        <dbReference type="ChEBI" id="CHEBI:33019"/>
        <dbReference type="ChEBI" id="CHEBI:72950"/>
        <dbReference type="EC" id="2.5.1.15"/>
    </reaction>
</comment>
<dbReference type="InterPro" id="IPR011005">
    <property type="entry name" value="Dihydropteroate_synth-like_sf"/>
</dbReference>
<protein>
    <recommendedName>
        <fullName evidence="6 12">Dihydropteroate synthase</fullName>
        <shortName evidence="12">DHPS</shortName>
        <ecNumber evidence="5 12">2.5.1.15</ecNumber>
    </recommendedName>
    <alternativeName>
        <fullName evidence="11 12">Dihydropteroate pyrophosphorylase</fullName>
    </alternativeName>
</protein>
<reference evidence="14" key="2">
    <citation type="submission" date="2021-04" db="EMBL/GenBank/DDBJ databases">
        <authorList>
            <person name="Gilroy R."/>
        </authorList>
    </citation>
    <scope>NUCLEOTIDE SEQUENCE</scope>
    <source>
        <strain evidence="14">687</strain>
    </source>
</reference>
<evidence type="ECO:0000256" key="11">
    <source>
        <dbReference type="ARBA" id="ARBA00030193"/>
    </source>
</evidence>
<dbReference type="CDD" id="cd00739">
    <property type="entry name" value="DHPS"/>
    <property type="match status" value="1"/>
</dbReference>
<evidence type="ECO:0000313" key="15">
    <source>
        <dbReference type="Proteomes" id="UP000824150"/>
    </source>
</evidence>
<organism evidence="14 15">
    <name type="scientific">Candidatus Anaerobiospirillum merdipullorum</name>
    <dbReference type="NCBI Taxonomy" id="2838450"/>
    <lineage>
        <taxon>Bacteria</taxon>
        <taxon>Pseudomonadati</taxon>
        <taxon>Pseudomonadota</taxon>
        <taxon>Gammaproteobacteria</taxon>
        <taxon>Aeromonadales</taxon>
        <taxon>Succinivibrionaceae</taxon>
        <taxon>Anaerobiospirillum</taxon>
    </lineage>
</organism>
<evidence type="ECO:0000256" key="6">
    <source>
        <dbReference type="ARBA" id="ARBA00016919"/>
    </source>
</evidence>
<evidence type="ECO:0000256" key="3">
    <source>
        <dbReference type="ARBA" id="ARBA00004763"/>
    </source>
</evidence>
<dbReference type="GO" id="GO:0046656">
    <property type="term" value="P:folic acid biosynthetic process"/>
    <property type="evidence" value="ECO:0007669"/>
    <property type="project" value="UniProtKB-KW"/>
</dbReference>
<evidence type="ECO:0000256" key="7">
    <source>
        <dbReference type="ARBA" id="ARBA00022679"/>
    </source>
</evidence>
<gene>
    <name evidence="14" type="primary">folP</name>
    <name evidence="14" type="ORF">IAA31_03760</name>
</gene>
<dbReference type="AlphaFoldDB" id="A0A9E2KNW7"/>
<dbReference type="PROSITE" id="PS00793">
    <property type="entry name" value="DHPS_2"/>
    <property type="match status" value="1"/>
</dbReference>
<dbReference type="InterPro" id="IPR006390">
    <property type="entry name" value="DHP_synth_dom"/>
</dbReference>
<dbReference type="FunFam" id="3.20.20.20:FF:000006">
    <property type="entry name" value="Dihydropteroate synthase"/>
    <property type="match status" value="1"/>
</dbReference>
<dbReference type="PANTHER" id="PTHR20941:SF1">
    <property type="entry name" value="FOLIC ACID SYNTHESIS PROTEIN FOL1"/>
    <property type="match status" value="1"/>
</dbReference>
<comment type="cofactor">
    <cofactor evidence="2 12">
        <name>Mg(2+)</name>
        <dbReference type="ChEBI" id="CHEBI:18420"/>
    </cofactor>
</comment>
<dbReference type="InterPro" id="IPR000489">
    <property type="entry name" value="Pterin-binding_dom"/>
</dbReference>
<comment type="function">
    <text evidence="12">Catalyzes the condensation of para-aminobenzoate (pABA) with 6-hydroxymethyl-7,8-dihydropterin diphosphate (DHPt-PP) to form 7,8-dihydropteroate (H2Pte), the immediate precursor of folate derivatives.</text>
</comment>
<feature type="domain" description="Pterin-binding" evidence="13">
    <location>
        <begin position="15"/>
        <end position="268"/>
    </location>
</feature>
<evidence type="ECO:0000256" key="9">
    <source>
        <dbReference type="ARBA" id="ARBA00022842"/>
    </source>
</evidence>
<dbReference type="PROSITE" id="PS50972">
    <property type="entry name" value="PTERIN_BINDING"/>
    <property type="match status" value="1"/>
</dbReference>
<keyword evidence="7 12" id="KW-0808">Transferase</keyword>
<dbReference type="SUPFAM" id="SSF51717">
    <property type="entry name" value="Dihydropteroate synthetase-like"/>
    <property type="match status" value="1"/>
</dbReference>
<accession>A0A9E2KNW7</accession>
<dbReference type="InterPro" id="IPR045031">
    <property type="entry name" value="DHP_synth-like"/>
</dbReference>
<keyword evidence="9 12" id="KW-0460">Magnesium</keyword>
<evidence type="ECO:0000256" key="5">
    <source>
        <dbReference type="ARBA" id="ARBA00012458"/>
    </source>
</evidence>
<evidence type="ECO:0000256" key="2">
    <source>
        <dbReference type="ARBA" id="ARBA00001946"/>
    </source>
</evidence>
<comment type="similarity">
    <text evidence="4 12">Belongs to the DHPS family.</text>
</comment>
<dbReference type="GO" id="GO:0046654">
    <property type="term" value="P:tetrahydrofolate biosynthetic process"/>
    <property type="evidence" value="ECO:0007669"/>
    <property type="project" value="TreeGrafter"/>
</dbReference>
<dbReference type="GO" id="GO:0005829">
    <property type="term" value="C:cytosol"/>
    <property type="evidence" value="ECO:0007669"/>
    <property type="project" value="TreeGrafter"/>
</dbReference>
<comment type="pathway">
    <text evidence="3 12">Cofactor biosynthesis; tetrahydrofolate biosynthesis; 7,8-dihydrofolate from 2-amino-4-hydroxy-6-hydroxymethyl-7,8-dihydropteridine diphosphate and 4-aminobenzoate: step 1/2.</text>
</comment>
<dbReference type="PROSITE" id="PS00792">
    <property type="entry name" value="DHPS_1"/>
    <property type="match status" value="1"/>
</dbReference>
<dbReference type="PANTHER" id="PTHR20941">
    <property type="entry name" value="FOLATE SYNTHESIS PROTEINS"/>
    <property type="match status" value="1"/>
</dbReference>
<evidence type="ECO:0000259" key="13">
    <source>
        <dbReference type="PROSITE" id="PS50972"/>
    </source>
</evidence>
<name>A0A9E2KNW7_9GAMM</name>
<dbReference type="EC" id="2.5.1.15" evidence="5 12"/>
<evidence type="ECO:0000256" key="12">
    <source>
        <dbReference type="RuleBase" id="RU361205"/>
    </source>
</evidence>
<dbReference type="Pfam" id="PF00809">
    <property type="entry name" value="Pterin_bind"/>
    <property type="match status" value="1"/>
</dbReference>
<evidence type="ECO:0000256" key="8">
    <source>
        <dbReference type="ARBA" id="ARBA00022723"/>
    </source>
</evidence>
<proteinExistence type="inferred from homology"/>
<dbReference type="GO" id="GO:0004156">
    <property type="term" value="F:dihydropteroate synthase activity"/>
    <property type="evidence" value="ECO:0007669"/>
    <property type="project" value="UniProtKB-EC"/>
</dbReference>
<evidence type="ECO:0000256" key="1">
    <source>
        <dbReference type="ARBA" id="ARBA00000012"/>
    </source>
</evidence>
<dbReference type="NCBIfam" id="TIGR01496">
    <property type="entry name" value="DHPS"/>
    <property type="match status" value="1"/>
</dbReference>
<comment type="caution">
    <text evidence="14">The sequence shown here is derived from an EMBL/GenBank/DDBJ whole genome shotgun (WGS) entry which is preliminary data.</text>
</comment>
<dbReference type="Proteomes" id="UP000824150">
    <property type="component" value="Unassembled WGS sequence"/>
</dbReference>
<reference evidence="14" key="1">
    <citation type="journal article" date="2021" name="PeerJ">
        <title>Extensive microbial diversity within the chicken gut microbiome revealed by metagenomics and culture.</title>
        <authorList>
            <person name="Gilroy R."/>
            <person name="Ravi A."/>
            <person name="Getino M."/>
            <person name="Pursley I."/>
            <person name="Horton D.L."/>
            <person name="Alikhan N.F."/>
            <person name="Baker D."/>
            <person name="Gharbi K."/>
            <person name="Hall N."/>
            <person name="Watson M."/>
            <person name="Adriaenssens E.M."/>
            <person name="Foster-Nyarko E."/>
            <person name="Jarju S."/>
            <person name="Secka A."/>
            <person name="Antonio M."/>
            <person name="Oren A."/>
            <person name="Chaudhuri R.R."/>
            <person name="La Ragione R."/>
            <person name="Hildebrand F."/>
            <person name="Pallen M.J."/>
        </authorList>
    </citation>
    <scope>NUCLEOTIDE SEQUENCE</scope>
    <source>
        <strain evidence="14">687</strain>
    </source>
</reference>
<dbReference type="GO" id="GO:0046872">
    <property type="term" value="F:metal ion binding"/>
    <property type="evidence" value="ECO:0007669"/>
    <property type="project" value="UniProtKB-KW"/>
</dbReference>
<evidence type="ECO:0000256" key="4">
    <source>
        <dbReference type="ARBA" id="ARBA00009503"/>
    </source>
</evidence>
<evidence type="ECO:0000313" key="14">
    <source>
        <dbReference type="EMBL" id="MBU3826588.1"/>
    </source>
</evidence>
<keyword evidence="8 12" id="KW-0479">Metal-binding</keyword>
<dbReference type="EMBL" id="JAHLFG010000039">
    <property type="protein sequence ID" value="MBU3826588.1"/>
    <property type="molecule type" value="Genomic_DNA"/>
</dbReference>